<organism evidence="7 8">
    <name type="scientific">Shewanella colwelliana</name>
    <name type="common">Alteromonas colwelliana</name>
    <dbReference type="NCBI Taxonomy" id="23"/>
    <lineage>
        <taxon>Bacteria</taxon>
        <taxon>Pseudomonadati</taxon>
        <taxon>Pseudomonadota</taxon>
        <taxon>Gammaproteobacteria</taxon>
        <taxon>Alteromonadales</taxon>
        <taxon>Shewanellaceae</taxon>
        <taxon>Shewanella</taxon>
    </lineage>
</organism>
<dbReference type="Pfam" id="PF03572">
    <property type="entry name" value="Peptidase_S41"/>
    <property type="match status" value="1"/>
</dbReference>
<dbReference type="GO" id="GO:0006508">
    <property type="term" value="P:proteolysis"/>
    <property type="evidence" value="ECO:0007669"/>
    <property type="project" value="UniProtKB-KW"/>
</dbReference>
<dbReference type="CDD" id="cd07560">
    <property type="entry name" value="Peptidase_S41_CPP"/>
    <property type="match status" value="1"/>
</dbReference>
<dbReference type="STRING" id="23.BEL05_08440"/>
<dbReference type="InterPro" id="IPR004447">
    <property type="entry name" value="Peptidase_S41A"/>
</dbReference>
<dbReference type="InterPro" id="IPR055210">
    <property type="entry name" value="CtpA/B_N"/>
</dbReference>
<evidence type="ECO:0000256" key="3">
    <source>
        <dbReference type="ARBA" id="ARBA00022801"/>
    </source>
</evidence>
<dbReference type="AlphaFoldDB" id="A0A1E5IW91"/>
<dbReference type="InterPro" id="IPR001478">
    <property type="entry name" value="PDZ"/>
</dbReference>
<proteinExistence type="inferred from homology"/>
<dbReference type="Gene3D" id="3.30.750.44">
    <property type="match status" value="1"/>
</dbReference>
<dbReference type="GO" id="GO:0007165">
    <property type="term" value="P:signal transduction"/>
    <property type="evidence" value="ECO:0007669"/>
    <property type="project" value="TreeGrafter"/>
</dbReference>
<evidence type="ECO:0000259" key="6">
    <source>
        <dbReference type="PROSITE" id="PS50106"/>
    </source>
</evidence>
<comment type="similarity">
    <text evidence="1 5">Belongs to the peptidase S41A family.</text>
</comment>
<evidence type="ECO:0000313" key="7">
    <source>
        <dbReference type="EMBL" id="OEG74358.1"/>
    </source>
</evidence>
<dbReference type="InterPro" id="IPR036034">
    <property type="entry name" value="PDZ_sf"/>
</dbReference>
<dbReference type="FunFam" id="3.90.226.10:FF:000029">
    <property type="entry name" value="Peptidase, S41 family"/>
    <property type="match status" value="1"/>
</dbReference>
<dbReference type="Gene3D" id="2.30.42.10">
    <property type="match status" value="1"/>
</dbReference>
<keyword evidence="4 5" id="KW-0720">Serine protease</keyword>
<dbReference type="EMBL" id="MCBT01000023">
    <property type="protein sequence ID" value="OEG74358.1"/>
    <property type="molecule type" value="Genomic_DNA"/>
</dbReference>
<dbReference type="Proteomes" id="UP000095230">
    <property type="component" value="Unassembled WGS sequence"/>
</dbReference>
<dbReference type="PANTHER" id="PTHR32060:SF30">
    <property type="entry name" value="CARBOXY-TERMINAL PROCESSING PROTEASE CTPA"/>
    <property type="match status" value="1"/>
</dbReference>
<dbReference type="Gene3D" id="3.90.226.10">
    <property type="entry name" value="2-enoyl-CoA Hydratase, Chain A, domain 1"/>
    <property type="match status" value="1"/>
</dbReference>
<dbReference type="InterPro" id="IPR041489">
    <property type="entry name" value="PDZ_6"/>
</dbReference>
<dbReference type="SUPFAM" id="SSF52096">
    <property type="entry name" value="ClpP/crotonase"/>
    <property type="match status" value="1"/>
</dbReference>
<dbReference type="PANTHER" id="PTHR32060">
    <property type="entry name" value="TAIL-SPECIFIC PROTEASE"/>
    <property type="match status" value="1"/>
</dbReference>
<dbReference type="InterPro" id="IPR029045">
    <property type="entry name" value="ClpP/crotonase-like_dom_sf"/>
</dbReference>
<evidence type="ECO:0000256" key="2">
    <source>
        <dbReference type="ARBA" id="ARBA00022670"/>
    </source>
</evidence>
<evidence type="ECO:0000256" key="1">
    <source>
        <dbReference type="ARBA" id="ARBA00009179"/>
    </source>
</evidence>
<protein>
    <submittedName>
        <fullName evidence="7">Carboxyl-terminal protease</fullName>
    </submittedName>
</protein>
<comment type="caution">
    <text evidence="7">The sequence shown here is derived from an EMBL/GenBank/DDBJ whole genome shotgun (WGS) entry which is preliminary data.</text>
</comment>
<dbReference type="SUPFAM" id="SSF50156">
    <property type="entry name" value="PDZ domain-like"/>
    <property type="match status" value="1"/>
</dbReference>
<dbReference type="RefSeq" id="WP_069670917.1">
    <property type="nucleotide sequence ID" value="NZ_MCBT01000023.1"/>
</dbReference>
<evidence type="ECO:0000313" key="8">
    <source>
        <dbReference type="Proteomes" id="UP000095230"/>
    </source>
</evidence>
<dbReference type="OrthoDB" id="9812068at2"/>
<keyword evidence="3 5" id="KW-0378">Hydrolase</keyword>
<dbReference type="GO" id="GO:0004175">
    <property type="term" value="F:endopeptidase activity"/>
    <property type="evidence" value="ECO:0007669"/>
    <property type="project" value="TreeGrafter"/>
</dbReference>
<dbReference type="GO" id="GO:0008236">
    <property type="term" value="F:serine-type peptidase activity"/>
    <property type="evidence" value="ECO:0007669"/>
    <property type="project" value="UniProtKB-KW"/>
</dbReference>
<sequence>MSNIIRYLTCIALGLTLGLSITLSGQENAERFDSKLSYPLLIDVINTVETYYVDKISQEELIEAAIDGIFAKLDPYSNFLDKDAFTDIRDANAGEYFGFGIEIATDQDYVTIISPFPHSPAANAGILPGDKIVKVNNESVSANHLDNVLKEIKFHSQNNLAINLSLTHHNSDAVFDVTLKPSVIDVNSVRAELLGDGIGYIKLSSFQEDSNEDLIHQLTQWQGQPMNGLILDLRNNPGGLLDQAIKIADLFLAKGRIVSTRGRFFDANSDYFASPQTLFSKLPLLVLINKGSASASEVLAAALQENGRATVIGEQSFGKGTVQSLIPTLMDGNAIKLTIAHYTTPKGRDIHSIGIEPDIKIVTEAVTDLQSMPIIVELSPHEDIAQDHIINSAITWIKTNS</sequence>
<evidence type="ECO:0000256" key="4">
    <source>
        <dbReference type="ARBA" id="ARBA00022825"/>
    </source>
</evidence>
<dbReference type="Pfam" id="PF17820">
    <property type="entry name" value="PDZ_6"/>
    <property type="match status" value="1"/>
</dbReference>
<dbReference type="NCBIfam" id="TIGR00225">
    <property type="entry name" value="prc"/>
    <property type="match status" value="1"/>
</dbReference>
<dbReference type="GO" id="GO:0030288">
    <property type="term" value="C:outer membrane-bounded periplasmic space"/>
    <property type="evidence" value="ECO:0007669"/>
    <property type="project" value="TreeGrafter"/>
</dbReference>
<dbReference type="InterPro" id="IPR005151">
    <property type="entry name" value="Tail-specific_protease"/>
</dbReference>
<dbReference type="SMART" id="SM00228">
    <property type="entry name" value="PDZ"/>
    <property type="match status" value="1"/>
</dbReference>
<name>A0A1E5IW91_SHECO</name>
<feature type="domain" description="PDZ" evidence="6">
    <location>
        <begin position="85"/>
        <end position="153"/>
    </location>
</feature>
<dbReference type="SMART" id="SM00245">
    <property type="entry name" value="TSPc"/>
    <property type="match status" value="1"/>
</dbReference>
<dbReference type="Pfam" id="PF22694">
    <property type="entry name" value="CtpB_N-like"/>
    <property type="match status" value="1"/>
</dbReference>
<dbReference type="PROSITE" id="PS50106">
    <property type="entry name" value="PDZ"/>
    <property type="match status" value="1"/>
</dbReference>
<accession>A0A1E5IW91</accession>
<reference evidence="7 8" key="1">
    <citation type="submission" date="2016-07" db="EMBL/GenBank/DDBJ databases">
        <title>Whole-genome of two Shewanella species isolated from a digestive organ of sea cucumber Apostichopus japonicus Selenka 1867.</title>
        <authorList>
            <person name="Hong H.-H."/>
            <person name="Choi H."/>
            <person name="Cheon S."/>
            <person name="Oh J.-S."/>
            <person name="Lee H.-G."/>
            <person name="Park C."/>
        </authorList>
    </citation>
    <scope>NUCLEOTIDE SEQUENCE [LARGE SCALE GENOMIC DNA]</scope>
    <source>
        <strain evidence="7 8">CSB03KR</strain>
    </source>
</reference>
<keyword evidence="2 5" id="KW-0645">Protease</keyword>
<evidence type="ECO:0000256" key="5">
    <source>
        <dbReference type="RuleBase" id="RU004404"/>
    </source>
</evidence>
<gene>
    <name evidence="7" type="ORF">BEL05_08440</name>
</gene>